<keyword evidence="3" id="KW-1185">Reference proteome</keyword>
<accession>A0AAD9YTC4</accession>
<dbReference type="AlphaFoldDB" id="A0AAD9YTC4"/>
<proteinExistence type="predicted"/>
<feature type="region of interest" description="Disordered" evidence="1">
    <location>
        <begin position="93"/>
        <end position="117"/>
    </location>
</feature>
<comment type="caution">
    <text evidence="2">The sequence shown here is derived from an EMBL/GenBank/DDBJ whole genome shotgun (WGS) entry which is preliminary data.</text>
</comment>
<dbReference type="Proteomes" id="UP001281614">
    <property type="component" value="Unassembled WGS sequence"/>
</dbReference>
<gene>
    <name evidence="2" type="ORF">CKAH01_12473</name>
</gene>
<name>A0AAD9YTC4_COLKA</name>
<evidence type="ECO:0000313" key="3">
    <source>
        <dbReference type="Proteomes" id="UP001281614"/>
    </source>
</evidence>
<evidence type="ECO:0000313" key="2">
    <source>
        <dbReference type="EMBL" id="KAK2776259.1"/>
    </source>
</evidence>
<reference evidence="2" key="1">
    <citation type="submission" date="2023-02" db="EMBL/GenBank/DDBJ databases">
        <title>Colletotrichum kahawae CIFC_Que2 genome sequencing and assembly.</title>
        <authorList>
            <person name="Baroncelli R."/>
        </authorList>
    </citation>
    <scope>NUCLEOTIDE SEQUENCE</scope>
    <source>
        <strain evidence="2">CIFC_Que2</strain>
    </source>
</reference>
<organism evidence="2 3">
    <name type="scientific">Colletotrichum kahawae</name>
    <name type="common">Coffee berry disease fungus</name>
    <dbReference type="NCBI Taxonomy" id="34407"/>
    <lineage>
        <taxon>Eukaryota</taxon>
        <taxon>Fungi</taxon>
        <taxon>Dikarya</taxon>
        <taxon>Ascomycota</taxon>
        <taxon>Pezizomycotina</taxon>
        <taxon>Sordariomycetes</taxon>
        <taxon>Hypocreomycetidae</taxon>
        <taxon>Glomerellales</taxon>
        <taxon>Glomerellaceae</taxon>
        <taxon>Colletotrichum</taxon>
        <taxon>Colletotrichum gloeosporioides species complex</taxon>
    </lineage>
</organism>
<protein>
    <submittedName>
        <fullName evidence="2">Uncharacterized protein</fullName>
    </submittedName>
</protein>
<evidence type="ECO:0000256" key="1">
    <source>
        <dbReference type="SAM" id="MobiDB-lite"/>
    </source>
</evidence>
<dbReference type="EMBL" id="VYYT01000029">
    <property type="protein sequence ID" value="KAK2776259.1"/>
    <property type="molecule type" value="Genomic_DNA"/>
</dbReference>
<sequence length="117" mass="12791">MKCFSFTIGLQQSGSDGPQAMIRTFSSPMSAYRDLSSPLREAVPLKPDKSKISLEASALQCMVNLSYCPSEHEMKFKPPNCDPNGIFRYLDIPPPEDQVSGDGRPPAVVVSRADLKA</sequence>